<gene>
    <name evidence="2" type="ORF">PIB30_009693</name>
</gene>
<accession>A0ABU6V7Q8</accession>
<evidence type="ECO:0000256" key="1">
    <source>
        <dbReference type="SAM" id="MobiDB-lite"/>
    </source>
</evidence>
<name>A0ABU6V7Q8_9FABA</name>
<dbReference type="Proteomes" id="UP001341840">
    <property type="component" value="Unassembled WGS sequence"/>
</dbReference>
<proteinExistence type="predicted"/>
<feature type="compositionally biased region" description="Basic and acidic residues" evidence="1">
    <location>
        <begin position="12"/>
        <end position="28"/>
    </location>
</feature>
<dbReference type="EMBL" id="JASCZI010151057">
    <property type="protein sequence ID" value="MED6168191.1"/>
    <property type="molecule type" value="Genomic_DNA"/>
</dbReference>
<protein>
    <submittedName>
        <fullName evidence="2">Uncharacterized protein</fullName>
    </submittedName>
</protein>
<sequence length="130" mass="14649">MSQGELPPLKAAGEDGLGRDKRPLGHEKDRIFEGEKGVAGRDAVRAKRWDCGGYLTPLIIHIDIVNAKKNSWPATAWVASFDSGERAVYQKKREKEKPSRVRVMRTRNEWCHVIDNSEQGLHAGPPIIFF</sequence>
<evidence type="ECO:0000313" key="3">
    <source>
        <dbReference type="Proteomes" id="UP001341840"/>
    </source>
</evidence>
<reference evidence="2 3" key="1">
    <citation type="journal article" date="2023" name="Plants (Basel)">
        <title>Bridging the Gap: Combining Genomics and Transcriptomics Approaches to Understand Stylosanthes scabra, an Orphan Legume from the Brazilian Caatinga.</title>
        <authorList>
            <person name="Ferreira-Neto J.R.C."/>
            <person name="da Silva M.D."/>
            <person name="Binneck E."/>
            <person name="de Melo N.F."/>
            <person name="da Silva R.H."/>
            <person name="de Melo A.L.T.M."/>
            <person name="Pandolfi V."/>
            <person name="Bustamante F.O."/>
            <person name="Brasileiro-Vidal A.C."/>
            <person name="Benko-Iseppon A.M."/>
        </authorList>
    </citation>
    <scope>NUCLEOTIDE SEQUENCE [LARGE SCALE GENOMIC DNA]</scope>
    <source>
        <tissue evidence="2">Leaves</tissue>
    </source>
</reference>
<evidence type="ECO:0000313" key="2">
    <source>
        <dbReference type="EMBL" id="MED6168191.1"/>
    </source>
</evidence>
<keyword evidence="3" id="KW-1185">Reference proteome</keyword>
<comment type="caution">
    <text evidence="2">The sequence shown here is derived from an EMBL/GenBank/DDBJ whole genome shotgun (WGS) entry which is preliminary data.</text>
</comment>
<organism evidence="2 3">
    <name type="scientific">Stylosanthes scabra</name>
    <dbReference type="NCBI Taxonomy" id="79078"/>
    <lineage>
        <taxon>Eukaryota</taxon>
        <taxon>Viridiplantae</taxon>
        <taxon>Streptophyta</taxon>
        <taxon>Embryophyta</taxon>
        <taxon>Tracheophyta</taxon>
        <taxon>Spermatophyta</taxon>
        <taxon>Magnoliopsida</taxon>
        <taxon>eudicotyledons</taxon>
        <taxon>Gunneridae</taxon>
        <taxon>Pentapetalae</taxon>
        <taxon>rosids</taxon>
        <taxon>fabids</taxon>
        <taxon>Fabales</taxon>
        <taxon>Fabaceae</taxon>
        <taxon>Papilionoideae</taxon>
        <taxon>50 kb inversion clade</taxon>
        <taxon>dalbergioids sensu lato</taxon>
        <taxon>Dalbergieae</taxon>
        <taxon>Pterocarpus clade</taxon>
        <taxon>Stylosanthes</taxon>
    </lineage>
</organism>
<feature type="region of interest" description="Disordered" evidence="1">
    <location>
        <begin position="1"/>
        <end position="28"/>
    </location>
</feature>